<dbReference type="EMBL" id="JABEZX010000010">
    <property type="protein sequence ID" value="MBA0568710.1"/>
    <property type="molecule type" value="Genomic_DNA"/>
</dbReference>
<dbReference type="AlphaFoldDB" id="A0A7J8MVX3"/>
<sequence length="37" mass="4561">MRLLRNIYSWVRQGLLFWFMVSLGYMVHPGERLSFKK</sequence>
<name>A0A7J8MVX3_9ROSI</name>
<organism evidence="2 3">
    <name type="scientific">Gossypium lobatum</name>
    <dbReference type="NCBI Taxonomy" id="34289"/>
    <lineage>
        <taxon>Eukaryota</taxon>
        <taxon>Viridiplantae</taxon>
        <taxon>Streptophyta</taxon>
        <taxon>Embryophyta</taxon>
        <taxon>Tracheophyta</taxon>
        <taxon>Spermatophyta</taxon>
        <taxon>Magnoliopsida</taxon>
        <taxon>eudicotyledons</taxon>
        <taxon>Gunneridae</taxon>
        <taxon>Pentapetalae</taxon>
        <taxon>rosids</taxon>
        <taxon>malvids</taxon>
        <taxon>Malvales</taxon>
        <taxon>Malvaceae</taxon>
        <taxon>Malvoideae</taxon>
        <taxon>Gossypium</taxon>
    </lineage>
</organism>
<gene>
    <name evidence="2" type="ORF">Golob_006182</name>
</gene>
<keyword evidence="1" id="KW-1133">Transmembrane helix</keyword>
<proteinExistence type="predicted"/>
<evidence type="ECO:0000313" key="2">
    <source>
        <dbReference type="EMBL" id="MBA0568710.1"/>
    </source>
</evidence>
<keyword evidence="3" id="KW-1185">Reference proteome</keyword>
<evidence type="ECO:0000256" key="1">
    <source>
        <dbReference type="SAM" id="Phobius"/>
    </source>
</evidence>
<keyword evidence="1" id="KW-0472">Membrane</keyword>
<evidence type="ECO:0000313" key="3">
    <source>
        <dbReference type="Proteomes" id="UP000593572"/>
    </source>
</evidence>
<feature type="transmembrane region" description="Helical" evidence="1">
    <location>
        <begin position="7"/>
        <end position="27"/>
    </location>
</feature>
<dbReference type="Proteomes" id="UP000593572">
    <property type="component" value="Unassembled WGS sequence"/>
</dbReference>
<comment type="caution">
    <text evidence="2">The sequence shown here is derived from an EMBL/GenBank/DDBJ whole genome shotgun (WGS) entry which is preliminary data.</text>
</comment>
<reference evidence="2 3" key="1">
    <citation type="journal article" date="2019" name="Genome Biol. Evol.">
        <title>Insights into the evolution of the New World diploid cottons (Gossypium, subgenus Houzingenia) based on genome sequencing.</title>
        <authorList>
            <person name="Grover C.E."/>
            <person name="Arick M.A. 2nd"/>
            <person name="Thrash A."/>
            <person name="Conover J.L."/>
            <person name="Sanders W.S."/>
            <person name="Peterson D.G."/>
            <person name="Frelichowski J.E."/>
            <person name="Scheffler J.A."/>
            <person name="Scheffler B.E."/>
            <person name="Wendel J.F."/>
        </authorList>
    </citation>
    <scope>NUCLEOTIDE SEQUENCE [LARGE SCALE GENOMIC DNA]</scope>
    <source>
        <strain evidence="2">157</strain>
        <tissue evidence="2">Leaf</tissue>
    </source>
</reference>
<keyword evidence="1" id="KW-0812">Transmembrane</keyword>
<accession>A0A7J8MVX3</accession>
<protein>
    <submittedName>
        <fullName evidence="2">Uncharacterized protein</fullName>
    </submittedName>
</protein>